<proteinExistence type="predicted"/>
<dbReference type="GO" id="GO:0004803">
    <property type="term" value="F:transposase activity"/>
    <property type="evidence" value="ECO:0007669"/>
    <property type="project" value="InterPro"/>
</dbReference>
<dbReference type="Gene3D" id="3.30.70.1290">
    <property type="entry name" value="Transposase IS200-like"/>
    <property type="match status" value="1"/>
</dbReference>
<dbReference type="Pfam" id="PF01797">
    <property type="entry name" value="Y1_Tnp"/>
    <property type="match status" value="1"/>
</dbReference>
<dbReference type="Proteomes" id="UP000184609">
    <property type="component" value="Unassembled WGS sequence"/>
</dbReference>
<dbReference type="GO" id="GO:0006313">
    <property type="term" value="P:DNA transposition"/>
    <property type="evidence" value="ECO:0007669"/>
    <property type="project" value="InterPro"/>
</dbReference>
<dbReference type="STRING" id="1073327.SAMN04488108_3013"/>
<evidence type="ECO:0000259" key="1">
    <source>
        <dbReference type="SMART" id="SM01321"/>
    </source>
</evidence>
<reference evidence="3" key="1">
    <citation type="submission" date="2016-12" db="EMBL/GenBank/DDBJ databases">
        <authorList>
            <person name="Varghese N."/>
            <person name="Submissions S."/>
        </authorList>
    </citation>
    <scope>NUCLEOTIDE SEQUENCE [LARGE SCALE GENOMIC DNA]</scope>
    <source>
        <strain evidence="3">DSM 25035</strain>
    </source>
</reference>
<organism evidence="2 3">
    <name type="scientific">Algoriphagus zhangzhouensis</name>
    <dbReference type="NCBI Taxonomy" id="1073327"/>
    <lineage>
        <taxon>Bacteria</taxon>
        <taxon>Pseudomonadati</taxon>
        <taxon>Bacteroidota</taxon>
        <taxon>Cytophagia</taxon>
        <taxon>Cytophagales</taxon>
        <taxon>Cyclobacteriaceae</taxon>
        <taxon>Algoriphagus</taxon>
    </lineage>
</organism>
<dbReference type="SUPFAM" id="SSF143422">
    <property type="entry name" value="Transposase IS200-like"/>
    <property type="match status" value="1"/>
</dbReference>
<dbReference type="GO" id="GO:0003677">
    <property type="term" value="F:DNA binding"/>
    <property type="evidence" value="ECO:0007669"/>
    <property type="project" value="InterPro"/>
</dbReference>
<sequence length="153" mass="18121">MANTYTQIHLHVIFATKFRKAAISPQWEKRLYEYLIAIFHNHGHRVLAINGMPDHIHILFGMRPIQSLSDLIKNVKSSSSKWINENRLSSFHFEWQEGFSAFSYSKSQLPKVIQYIENQKNHHLKTPFTEEYTKILNDLGVEYDPKYIFKKPQ</sequence>
<dbReference type="InterPro" id="IPR036515">
    <property type="entry name" value="Transposase_17_sf"/>
</dbReference>
<dbReference type="PANTHER" id="PTHR33360:SF2">
    <property type="entry name" value="TRANSPOSASE FOR INSERTION SEQUENCE ELEMENT IS200"/>
    <property type="match status" value="1"/>
</dbReference>
<protein>
    <submittedName>
        <fullName evidence="2">REP element-mobilizing transposase RayT</fullName>
    </submittedName>
</protein>
<evidence type="ECO:0000313" key="2">
    <source>
        <dbReference type="EMBL" id="SHO63848.1"/>
    </source>
</evidence>
<accession>A0A1M7ZG36</accession>
<name>A0A1M7ZG36_9BACT</name>
<dbReference type="OrthoDB" id="9797997at2"/>
<feature type="domain" description="Transposase IS200-like" evidence="1">
    <location>
        <begin position="5"/>
        <end position="119"/>
    </location>
</feature>
<gene>
    <name evidence="2" type="ORF">SAMN04488108_3013</name>
</gene>
<dbReference type="NCBIfam" id="NF033573">
    <property type="entry name" value="transpos_IS200"/>
    <property type="match status" value="1"/>
</dbReference>
<dbReference type="EMBL" id="FRXN01000004">
    <property type="protein sequence ID" value="SHO63848.1"/>
    <property type="molecule type" value="Genomic_DNA"/>
</dbReference>
<evidence type="ECO:0000313" key="3">
    <source>
        <dbReference type="Proteomes" id="UP000184609"/>
    </source>
</evidence>
<dbReference type="AlphaFoldDB" id="A0A1M7ZG36"/>
<dbReference type="RefSeq" id="WP_073572646.1">
    <property type="nucleotide sequence ID" value="NZ_FRXN01000004.1"/>
</dbReference>
<dbReference type="PANTHER" id="PTHR33360">
    <property type="entry name" value="TRANSPOSASE FOR INSERTION SEQUENCE ELEMENT IS200"/>
    <property type="match status" value="1"/>
</dbReference>
<dbReference type="InterPro" id="IPR002686">
    <property type="entry name" value="Transposase_17"/>
</dbReference>
<dbReference type="SMART" id="SM01321">
    <property type="entry name" value="Y1_Tnp"/>
    <property type="match status" value="1"/>
</dbReference>
<keyword evidence="3" id="KW-1185">Reference proteome</keyword>